<dbReference type="AlphaFoldDB" id="A0A454CT99"/>
<sequence length="28" mass="3359">MTSQPAFSFKALYNMFFNKEAVKTHEKY</sequence>
<protein>
    <submittedName>
        <fullName evidence="1">Uncharacterized protein</fullName>
    </submittedName>
</protein>
<name>A0A454CT99_VIBHA</name>
<dbReference type="EMBL" id="AJSR01002018">
    <property type="protein sequence ID" value="EKM29601.1"/>
    <property type="molecule type" value="Genomic_DNA"/>
</dbReference>
<feature type="non-terminal residue" evidence="1">
    <location>
        <position position="28"/>
    </location>
</feature>
<dbReference type="Proteomes" id="UP000008367">
    <property type="component" value="Unassembled WGS sequence"/>
</dbReference>
<proteinExistence type="predicted"/>
<accession>A0A454CT99</accession>
<organism evidence="1 2">
    <name type="scientific">Vibrio harveyi</name>
    <name type="common">Beneckea harveyi</name>
    <dbReference type="NCBI Taxonomy" id="669"/>
    <lineage>
        <taxon>Bacteria</taxon>
        <taxon>Pseudomonadati</taxon>
        <taxon>Pseudomonadota</taxon>
        <taxon>Gammaproteobacteria</taxon>
        <taxon>Vibrionales</taxon>
        <taxon>Vibrionaceae</taxon>
        <taxon>Vibrio</taxon>
    </lineage>
</organism>
<reference evidence="1 2" key="1">
    <citation type="submission" date="2012-10" db="EMBL/GenBank/DDBJ databases">
        <title>Genome sequence of Vibrio Cholerae HENC-02.</title>
        <authorList>
            <person name="Eppinger M."/>
            <person name="Hasan N.A."/>
            <person name="Sengamalay N."/>
            <person name="Hine E."/>
            <person name="Su Q."/>
            <person name="Daugherty S.C."/>
            <person name="Young S."/>
            <person name="Sadzewicz L."/>
            <person name="Tallon L."/>
            <person name="Cebula T.A."/>
            <person name="Ravel J."/>
            <person name="Colwell R.R."/>
        </authorList>
    </citation>
    <scope>NUCLEOTIDE SEQUENCE [LARGE SCALE GENOMIC DNA]</scope>
    <source>
        <strain evidence="1 2">HENC-02</strain>
    </source>
</reference>
<evidence type="ECO:0000313" key="1">
    <source>
        <dbReference type="EMBL" id="EKM29601.1"/>
    </source>
</evidence>
<comment type="caution">
    <text evidence="1">The sequence shown here is derived from an EMBL/GenBank/DDBJ whole genome shotgun (WGS) entry which is preliminary data.</text>
</comment>
<evidence type="ECO:0000313" key="2">
    <source>
        <dbReference type="Proteomes" id="UP000008367"/>
    </source>
</evidence>
<gene>
    <name evidence="1" type="ORF">VCHENC02_4598A</name>
</gene>